<keyword evidence="2" id="KW-0547">Nucleotide-binding</keyword>
<dbReference type="Gene3D" id="3.40.50.300">
    <property type="entry name" value="P-loop containing nucleotide triphosphate hydrolases"/>
    <property type="match status" value="2"/>
</dbReference>
<evidence type="ECO:0000259" key="5">
    <source>
        <dbReference type="SMART" id="SM00306"/>
    </source>
</evidence>
<accession>A0A8S5S5I5</accession>
<dbReference type="Gene3D" id="2.170.16.10">
    <property type="entry name" value="Hedgehog/Intein (Hint) domain"/>
    <property type="match status" value="1"/>
</dbReference>
<organism evidence="6">
    <name type="scientific">Myoviridae sp. ctqEN1</name>
    <dbReference type="NCBI Taxonomy" id="2827709"/>
    <lineage>
        <taxon>Viruses</taxon>
        <taxon>Duplodnaviria</taxon>
        <taxon>Heunggongvirae</taxon>
        <taxon>Uroviricota</taxon>
        <taxon>Caudoviricetes</taxon>
    </lineage>
</organism>
<reference evidence="6" key="1">
    <citation type="journal article" date="2021" name="Proc. Natl. Acad. Sci. U.S.A.">
        <title>A Catalog of Tens of Thousands of Viruses from Human Metagenomes Reveals Hidden Associations with Chronic Diseases.</title>
        <authorList>
            <person name="Tisza M.J."/>
            <person name="Buck C.B."/>
        </authorList>
    </citation>
    <scope>NUCLEOTIDE SEQUENCE</scope>
    <source>
        <strain evidence="6">CtqEN1</strain>
    </source>
</reference>
<dbReference type="SUPFAM" id="SSF51294">
    <property type="entry name" value="Hedgehog/intein (Hint) domain"/>
    <property type="match status" value="2"/>
</dbReference>
<dbReference type="GO" id="GO:0005524">
    <property type="term" value="F:ATP binding"/>
    <property type="evidence" value="ECO:0007669"/>
    <property type="project" value="UniProtKB-KW"/>
</dbReference>
<evidence type="ECO:0000256" key="1">
    <source>
        <dbReference type="ARBA" id="ARBA00022612"/>
    </source>
</evidence>
<dbReference type="NCBIfam" id="TIGR01443">
    <property type="entry name" value="intein_Cterm"/>
    <property type="match status" value="1"/>
</dbReference>
<dbReference type="EMBL" id="BK032535">
    <property type="protein sequence ID" value="DAF46301.1"/>
    <property type="molecule type" value="Genomic_DNA"/>
</dbReference>
<sequence length="697" mass="80171">MFVESKYILDYNRRVKTPFGYQRIEEIHKTKILKSLKFIHERGELTVAEFHTFIIDEEEFQANEMRVGDHFDTVDGKSKILEIQDAGEQELYDITLDQSEFENFWYYTGGVLSHNSGKSITVACYLSWLYNFHKNLNIGIVANRGAQAREFLQNVKDIISRLPIWLMQGTTIWNKRDIANELGSRILTDVPGPDSFRGYTVNCLSGTHVLCIKDELQNIKNITFGELFEILKNAKPESSSFGDQNFTPNKNFEILTDNGFQPFLGLKRTVASGLDIKFDDGSYIKCTNNHQILRDRVKSEFVLAKDLKIGDEVDGRIVQSIEIIPEGEFFDPVEVQGNHTYISNGFVHHNCLVCDEAAFVKTSVWEEFADSIFPSQSALAWKKNIIISTAKGLNHFYDIVQRAKLEDMQPNSKTAFIEVHWDEVPRYDSKGNLMEPEEFKRQIIKRYGRVYFEQNYGNSFVGSSETLIAPEVLAELQHKNPIAVWDDMLRLYYEPQQNHTYIMSVDAAKEGKDYFAIQVIDVTEMPFRQVAAANLQVDYLTMPDFLYEWGARFNTAHMIIENNEGAGQSIADMLVNHFEYPNIYYQDNKYKYPGFRTTRSTRDSIIRMLQILINSGKLEICDKETISEFQRFELVNDKYQASSGHDDLVMALAISIAPMTNMDNFSDFGKFLDALKSDEVLDSGAFFEIGDLAFEDF</sequence>
<evidence type="ECO:0000256" key="2">
    <source>
        <dbReference type="ARBA" id="ARBA00022741"/>
    </source>
</evidence>
<dbReference type="Gene3D" id="3.30.420.240">
    <property type="match status" value="1"/>
</dbReference>
<keyword evidence="3" id="KW-0067">ATP-binding</keyword>
<dbReference type="InterPro" id="IPR003587">
    <property type="entry name" value="Hint_dom_N"/>
</dbReference>
<evidence type="ECO:0000256" key="3">
    <source>
        <dbReference type="ARBA" id="ARBA00022840"/>
    </source>
</evidence>
<name>A0A8S5S5I5_9CAUD</name>
<evidence type="ECO:0000313" key="6">
    <source>
        <dbReference type="EMBL" id="DAF46301.1"/>
    </source>
</evidence>
<protein>
    <submittedName>
        <fullName evidence="6">Large terminase protein</fullName>
    </submittedName>
</protein>
<dbReference type="InterPro" id="IPR036844">
    <property type="entry name" value="Hint_dom_sf"/>
</dbReference>
<evidence type="ECO:0000256" key="4">
    <source>
        <dbReference type="ARBA" id="ARBA00023219"/>
    </source>
</evidence>
<dbReference type="InterPro" id="IPR030934">
    <property type="entry name" value="Intein_C"/>
</dbReference>
<dbReference type="InterPro" id="IPR027417">
    <property type="entry name" value="P-loop_NTPase"/>
</dbReference>
<keyword evidence="1" id="KW-1188">Viral release from host cell</keyword>
<dbReference type="SMART" id="SM00306">
    <property type="entry name" value="HintN"/>
    <property type="match status" value="1"/>
</dbReference>
<dbReference type="CDD" id="cd00081">
    <property type="entry name" value="Hint"/>
    <property type="match status" value="1"/>
</dbReference>
<proteinExistence type="predicted"/>
<keyword evidence="4" id="KW-0231">Viral genome packaging</keyword>
<dbReference type="Pfam" id="PF17289">
    <property type="entry name" value="Terminase_6C"/>
    <property type="match status" value="1"/>
</dbReference>
<dbReference type="InterPro" id="IPR035421">
    <property type="entry name" value="Terminase_6C"/>
</dbReference>
<feature type="domain" description="Hint" evidence="5">
    <location>
        <begin position="201"/>
        <end position="317"/>
    </location>
</feature>